<feature type="region of interest" description="Disordered" evidence="5">
    <location>
        <begin position="510"/>
        <end position="530"/>
    </location>
</feature>
<protein>
    <recommendedName>
        <fullName evidence="9">HOOK N-terminal domain-containing protein</fullName>
    </recommendedName>
</protein>
<reference evidence="8" key="1">
    <citation type="journal article" date="2014" name="Genome Announc.">
        <title>De novo whole-genome sequence and genome annotation of Lichtheimia ramosa.</title>
        <authorList>
            <person name="Linde J."/>
            <person name="Schwartze V."/>
            <person name="Binder U."/>
            <person name="Lass-Florl C."/>
            <person name="Voigt K."/>
            <person name="Horn F."/>
        </authorList>
    </citation>
    <scope>NUCLEOTIDE SEQUENCE</scope>
    <source>
        <strain evidence="8">JMRC FSU:6197</strain>
    </source>
</reference>
<evidence type="ECO:0000256" key="1">
    <source>
        <dbReference type="ARBA" id="ARBA00004496"/>
    </source>
</evidence>
<dbReference type="GO" id="GO:0031122">
    <property type="term" value="P:cytoplasmic microtubule organization"/>
    <property type="evidence" value="ECO:0007669"/>
    <property type="project" value="InterPro"/>
</dbReference>
<comment type="subcellular location">
    <subcellularLocation>
        <location evidence="1">Cytoplasm</location>
    </subcellularLocation>
</comment>
<dbReference type="AlphaFoldDB" id="A0A077WJD6"/>
<dbReference type="PANTHER" id="PTHR18947">
    <property type="entry name" value="HOOK PROTEINS"/>
    <property type="match status" value="1"/>
</dbReference>
<dbReference type="CDD" id="cd22211">
    <property type="entry name" value="HkD_SF"/>
    <property type="match status" value="1"/>
</dbReference>
<feature type="domain" description="Hook C-terminal" evidence="6">
    <location>
        <begin position="235"/>
        <end position="521"/>
    </location>
</feature>
<dbReference type="GO" id="GO:0051959">
    <property type="term" value="F:dynein light intermediate chain binding"/>
    <property type="evidence" value="ECO:0007669"/>
    <property type="project" value="TreeGrafter"/>
</dbReference>
<feature type="coiled-coil region" evidence="4">
    <location>
        <begin position="211"/>
        <end position="435"/>
    </location>
</feature>
<dbReference type="GO" id="GO:0008017">
    <property type="term" value="F:microtubule binding"/>
    <property type="evidence" value="ECO:0007669"/>
    <property type="project" value="InterPro"/>
</dbReference>
<dbReference type="GO" id="GO:0005815">
    <property type="term" value="C:microtubule organizing center"/>
    <property type="evidence" value="ECO:0007669"/>
    <property type="project" value="TreeGrafter"/>
</dbReference>
<evidence type="ECO:0000259" key="7">
    <source>
        <dbReference type="Pfam" id="PF19047"/>
    </source>
</evidence>
<name>A0A077WJD6_9FUNG</name>
<dbReference type="InterPro" id="IPR043936">
    <property type="entry name" value="HOOK_N"/>
</dbReference>
<dbReference type="Gene3D" id="1.10.287.1490">
    <property type="match status" value="1"/>
</dbReference>
<dbReference type="Pfam" id="PF19047">
    <property type="entry name" value="HOOK_N"/>
    <property type="match status" value="1"/>
</dbReference>
<dbReference type="InterPro" id="IPR008636">
    <property type="entry name" value="Hook_C"/>
</dbReference>
<evidence type="ECO:0000256" key="5">
    <source>
        <dbReference type="SAM" id="MobiDB-lite"/>
    </source>
</evidence>
<dbReference type="Gene3D" id="1.10.418.10">
    <property type="entry name" value="Calponin-like domain"/>
    <property type="match status" value="1"/>
</dbReference>
<evidence type="ECO:0008006" key="9">
    <source>
        <dbReference type="Google" id="ProtNLM"/>
    </source>
</evidence>
<evidence type="ECO:0000259" key="6">
    <source>
        <dbReference type="Pfam" id="PF05622"/>
    </source>
</evidence>
<dbReference type="EMBL" id="LK023323">
    <property type="protein sequence ID" value="CDS07163.1"/>
    <property type="molecule type" value="Genomic_DNA"/>
</dbReference>
<gene>
    <name evidence="8" type="ORF">LRAMOSA09686</name>
</gene>
<organism evidence="8">
    <name type="scientific">Lichtheimia ramosa</name>
    <dbReference type="NCBI Taxonomy" id="688394"/>
    <lineage>
        <taxon>Eukaryota</taxon>
        <taxon>Fungi</taxon>
        <taxon>Fungi incertae sedis</taxon>
        <taxon>Mucoromycota</taxon>
        <taxon>Mucoromycotina</taxon>
        <taxon>Mucoromycetes</taxon>
        <taxon>Mucorales</taxon>
        <taxon>Lichtheimiaceae</taxon>
        <taxon>Lichtheimia</taxon>
    </lineage>
</organism>
<evidence type="ECO:0000256" key="4">
    <source>
        <dbReference type="SAM" id="Coils"/>
    </source>
</evidence>
<keyword evidence="2" id="KW-0963">Cytoplasm</keyword>
<dbReference type="InterPro" id="IPR036872">
    <property type="entry name" value="CH_dom_sf"/>
</dbReference>
<evidence type="ECO:0000313" key="8">
    <source>
        <dbReference type="EMBL" id="CDS07163.1"/>
    </source>
</evidence>
<evidence type="ECO:0000256" key="2">
    <source>
        <dbReference type="ARBA" id="ARBA00022490"/>
    </source>
</evidence>
<dbReference type="PANTHER" id="PTHR18947:SF28">
    <property type="entry name" value="GIRDIN, ISOFORM A"/>
    <property type="match status" value="1"/>
</dbReference>
<feature type="domain" description="HOOK N-terminal" evidence="7">
    <location>
        <begin position="12"/>
        <end position="168"/>
    </location>
</feature>
<dbReference type="Pfam" id="PF05622">
    <property type="entry name" value="HOOK"/>
    <property type="match status" value="1"/>
</dbReference>
<keyword evidence="3 4" id="KW-0175">Coiled coil</keyword>
<sequence>MTFSRMEATLEDAFVEWINTFDGKSSPIDTLVQLADGVVLSEVLIDIDAKWFKQLGNAAREANNKKRNSVIVSDLNDENNWVMRLNNQKRIHKLITRYFDEVLGQDPELLPSIDLAAIAKHANHLELLRMCQFIVAIAVQCDNNRVYIDMIQSLSQKSQHALMLSIEEVMNHFNGADCINPRDSQLSTTTSSATTTRSFDSDMPYRYQLEFDRLLAEKKQYEASYQQLAIEYDSLRDQFDELLQEKKDIEAHLRDMDDQILHTSNSNKTDFVMRSEIDRLKQDLERCEEQRLETETLLDSQYASINELKRKITELTAKADEVDQLRSELEEYQSAVEHMSTLQATLEKYEREAQDKSDLEEQVKALEIQNTDLLKRCHELEDEYRKVLRFKTVMGSFEEQVQQLAANNRELSDEKARFEEELRKMSETCAYLEQDRDRNVEQVQLLEEQIKEMELGGGTIMEKAINNSDPSIHLEDEDMDDANNMEENMKKANVTELRLDIQRLKRRIKEMEKDQSTSSEHVSSGEQNKEQLEKDLAIVAEERDKLRKELAQIRNGIPDSLLNQTQTIMAFRSRILDLDKECKFLKESTIKLETAVSQGTRSVTKDAATLREYEKEQAKIQDRLNRLEDITKMQLHDINRMLVEANYLHGINSDGSLKDRPALSDDELETIKEQNANLQICVLHLQEEINENQGKIRKVRDMVKLYTQLLEEMTARFNANGARRSGEPGLLNRTPRTKEEEYDLLKKQIHNVRVQSQKEQQLIVSGWYDLALRNHREMSNPSFRSTPSSWLGRQRKILDSQLRKRLC</sequence>
<dbReference type="GO" id="GO:0030705">
    <property type="term" value="P:cytoskeleton-dependent intracellular transport"/>
    <property type="evidence" value="ECO:0007669"/>
    <property type="project" value="InterPro"/>
</dbReference>
<dbReference type="GO" id="GO:0005737">
    <property type="term" value="C:cytoplasm"/>
    <property type="evidence" value="ECO:0007669"/>
    <property type="project" value="UniProtKB-SubCell"/>
</dbReference>
<dbReference type="SUPFAM" id="SSF116907">
    <property type="entry name" value="Hook domain"/>
    <property type="match status" value="1"/>
</dbReference>
<evidence type="ECO:0000256" key="3">
    <source>
        <dbReference type="ARBA" id="ARBA00023054"/>
    </source>
</evidence>
<accession>A0A077WJD6</accession>
<dbReference type="OrthoDB" id="49395at2759"/>
<feature type="compositionally biased region" description="Polar residues" evidence="5">
    <location>
        <begin position="516"/>
        <end position="526"/>
    </location>
</feature>
<proteinExistence type="predicted"/>